<dbReference type="EMBL" id="SMUV01000073">
    <property type="protein sequence ID" value="TDK42341.1"/>
    <property type="molecule type" value="Genomic_DNA"/>
</dbReference>
<sequence length="331" mass="35873">MTNKMQKPPNSPIRLALVAYPGAQRSAVEGLADLFALLPRLSRGEEAIQRLETRTVTETDRPAGSVDAFVFPPSLESTQARPDHPLAHWARAQHGAGALACSVCAGAFWLGHAGLLDRRPATTHWALEPAFRAAFPQVELQPDHILVDDLDIVTAGGLMAWLDLGLHLTGLWFGPDMVSRLARHLLVDPAGREQRHYSGFRPARGHGDAAVLRAQRRIETGFADPLSVADLATHAGLSERTFLRRFQAATGLGPAAYLQRLRVEKARGALERSGGTTAEIAWSVGYRDPSAFARAFKSGTGLTPGAYRARFRVTPRPQRPAALCRPAGARI</sequence>
<evidence type="ECO:0000256" key="1">
    <source>
        <dbReference type="ARBA" id="ARBA00023015"/>
    </source>
</evidence>
<dbReference type="InterPro" id="IPR020449">
    <property type="entry name" value="Tscrpt_reg_AraC-type_HTH"/>
</dbReference>
<keyword evidence="6" id="KW-1185">Reference proteome</keyword>
<evidence type="ECO:0000256" key="3">
    <source>
        <dbReference type="ARBA" id="ARBA00023163"/>
    </source>
</evidence>
<dbReference type="SUPFAM" id="SSF46689">
    <property type="entry name" value="Homeodomain-like"/>
    <property type="match status" value="2"/>
</dbReference>
<dbReference type="Pfam" id="PF12833">
    <property type="entry name" value="HTH_18"/>
    <property type="match status" value="1"/>
</dbReference>
<dbReference type="SMART" id="SM00342">
    <property type="entry name" value="HTH_ARAC"/>
    <property type="match status" value="1"/>
</dbReference>
<name>A0A4R5UTH0_9RHOB</name>
<dbReference type="Gene3D" id="1.10.10.60">
    <property type="entry name" value="Homeodomain-like"/>
    <property type="match status" value="1"/>
</dbReference>
<proteinExistence type="predicted"/>
<keyword evidence="3" id="KW-0804">Transcription</keyword>
<evidence type="ECO:0000313" key="6">
    <source>
        <dbReference type="Proteomes" id="UP000295301"/>
    </source>
</evidence>
<evidence type="ECO:0000256" key="2">
    <source>
        <dbReference type="ARBA" id="ARBA00023125"/>
    </source>
</evidence>
<dbReference type="PROSITE" id="PS01124">
    <property type="entry name" value="HTH_ARAC_FAMILY_2"/>
    <property type="match status" value="1"/>
</dbReference>
<dbReference type="InterPro" id="IPR029062">
    <property type="entry name" value="Class_I_gatase-like"/>
</dbReference>
<dbReference type="InterPro" id="IPR009057">
    <property type="entry name" value="Homeodomain-like_sf"/>
</dbReference>
<evidence type="ECO:0000259" key="4">
    <source>
        <dbReference type="PROSITE" id="PS01124"/>
    </source>
</evidence>
<keyword evidence="2" id="KW-0238">DNA-binding</keyword>
<dbReference type="PANTHER" id="PTHR43130:SF3">
    <property type="entry name" value="HTH-TYPE TRANSCRIPTIONAL REGULATOR RV1931C"/>
    <property type="match status" value="1"/>
</dbReference>
<dbReference type="Pfam" id="PF01965">
    <property type="entry name" value="DJ-1_PfpI"/>
    <property type="match status" value="1"/>
</dbReference>
<dbReference type="PANTHER" id="PTHR43130">
    <property type="entry name" value="ARAC-FAMILY TRANSCRIPTIONAL REGULATOR"/>
    <property type="match status" value="1"/>
</dbReference>
<protein>
    <submittedName>
        <fullName evidence="5">Helix-turn-helix domain-containing protein</fullName>
    </submittedName>
</protein>
<dbReference type="InterPro" id="IPR052158">
    <property type="entry name" value="INH-QAR"/>
</dbReference>
<gene>
    <name evidence="5" type="ORF">E1832_19595</name>
</gene>
<dbReference type="Gene3D" id="3.40.50.880">
    <property type="match status" value="1"/>
</dbReference>
<keyword evidence="1" id="KW-0805">Transcription regulation</keyword>
<reference evidence="5 6" key="1">
    <citation type="submission" date="2019-03" db="EMBL/GenBank/DDBJ databases">
        <title>Ruegeria lutea sp. nov., a novel strain, isolated from marine sediment, the Masan Bay, South Korea.</title>
        <authorList>
            <person name="Kim J."/>
            <person name="Kim D.-Y."/>
            <person name="Lee S.-S."/>
        </authorList>
    </citation>
    <scope>NUCLEOTIDE SEQUENCE [LARGE SCALE GENOMIC DNA]</scope>
    <source>
        <strain evidence="5 6">318-1</strain>
    </source>
</reference>
<dbReference type="AlphaFoldDB" id="A0A4R5UTH0"/>
<evidence type="ECO:0000313" key="5">
    <source>
        <dbReference type="EMBL" id="TDK42341.1"/>
    </source>
</evidence>
<feature type="domain" description="HTH araC/xylS-type" evidence="4">
    <location>
        <begin position="212"/>
        <end position="310"/>
    </location>
</feature>
<accession>A0A4R5UTH0</accession>
<dbReference type="InterPro" id="IPR018060">
    <property type="entry name" value="HTH_AraC"/>
</dbReference>
<dbReference type="GO" id="GO:0003700">
    <property type="term" value="F:DNA-binding transcription factor activity"/>
    <property type="evidence" value="ECO:0007669"/>
    <property type="project" value="InterPro"/>
</dbReference>
<dbReference type="SUPFAM" id="SSF52317">
    <property type="entry name" value="Class I glutamine amidotransferase-like"/>
    <property type="match status" value="1"/>
</dbReference>
<dbReference type="GO" id="GO:0043565">
    <property type="term" value="F:sequence-specific DNA binding"/>
    <property type="evidence" value="ECO:0007669"/>
    <property type="project" value="InterPro"/>
</dbReference>
<comment type="caution">
    <text evidence="5">The sequence shown here is derived from an EMBL/GenBank/DDBJ whole genome shotgun (WGS) entry which is preliminary data.</text>
</comment>
<dbReference type="OrthoDB" id="186587at2"/>
<dbReference type="Proteomes" id="UP000295301">
    <property type="component" value="Unassembled WGS sequence"/>
</dbReference>
<dbReference type="InterPro" id="IPR002818">
    <property type="entry name" value="DJ-1/PfpI"/>
</dbReference>
<dbReference type="PRINTS" id="PR00032">
    <property type="entry name" value="HTHARAC"/>
</dbReference>
<organism evidence="5 6">
    <name type="scientific">Antarcticimicrobium luteum</name>
    <dbReference type="NCBI Taxonomy" id="2547397"/>
    <lineage>
        <taxon>Bacteria</taxon>
        <taxon>Pseudomonadati</taxon>
        <taxon>Pseudomonadota</taxon>
        <taxon>Alphaproteobacteria</taxon>
        <taxon>Rhodobacterales</taxon>
        <taxon>Paracoccaceae</taxon>
        <taxon>Antarcticimicrobium</taxon>
    </lineage>
</organism>